<accession>A0ABD0PTX0</accession>
<reference evidence="1 2" key="1">
    <citation type="submission" date="2024-05" db="EMBL/GenBank/DDBJ databases">
        <title>Genome sequencing and assembly of Indian major carp, Cirrhinus mrigala (Hamilton, 1822).</title>
        <authorList>
            <person name="Mohindra V."/>
            <person name="Chowdhury L.M."/>
            <person name="Lal K."/>
            <person name="Jena J.K."/>
        </authorList>
    </citation>
    <scope>NUCLEOTIDE SEQUENCE [LARGE SCALE GENOMIC DNA]</scope>
    <source>
        <strain evidence="1">CM1030</strain>
        <tissue evidence="1">Blood</tissue>
    </source>
</reference>
<proteinExistence type="predicted"/>
<name>A0ABD0PTX0_CIRMR</name>
<organism evidence="1 2">
    <name type="scientific">Cirrhinus mrigala</name>
    <name type="common">Mrigala</name>
    <dbReference type="NCBI Taxonomy" id="683832"/>
    <lineage>
        <taxon>Eukaryota</taxon>
        <taxon>Metazoa</taxon>
        <taxon>Chordata</taxon>
        <taxon>Craniata</taxon>
        <taxon>Vertebrata</taxon>
        <taxon>Euteleostomi</taxon>
        <taxon>Actinopterygii</taxon>
        <taxon>Neopterygii</taxon>
        <taxon>Teleostei</taxon>
        <taxon>Ostariophysi</taxon>
        <taxon>Cypriniformes</taxon>
        <taxon>Cyprinidae</taxon>
        <taxon>Labeoninae</taxon>
        <taxon>Labeonini</taxon>
        <taxon>Cirrhinus</taxon>
    </lineage>
</organism>
<sequence>VQWMEERLKASDIQLSDSELRLFRRCQNLQTVLQEKDELIATLEQQLEEQ</sequence>
<evidence type="ECO:0000313" key="2">
    <source>
        <dbReference type="Proteomes" id="UP001529510"/>
    </source>
</evidence>
<evidence type="ECO:0000313" key="1">
    <source>
        <dbReference type="EMBL" id="KAL0177484.1"/>
    </source>
</evidence>
<gene>
    <name evidence="1" type="ORF">M9458_026378</name>
</gene>
<protein>
    <submittedName>
        <fullName evidence="1">Uncharacterized protein</fullName>
    </submittedName>
</protein>
<dbReference type="AlphaFoldDB" id="A0ABD0PTX0"/>
<dbReference type="EMBL" id="JAMKFB020000013">
    <property type="protein sequence ID" value="KAL0177484.1"/>
    <property type="molecule type" value="Genomic_DNA"/>
</dbReference>
<keyword evidence="2" id="KW-1185">Reference proteome</keyword>
<comment type="caution">
    <text evidence="1">The sequence shown here is derived from an EMBL/GenBank/DDBJ whole genome shotgun (WGS) entry which is preliminary data.</text>
</comment>
<feature type="non-terminal residue" evidence="1">
    <location>
        <position position="1"/>
    </location>
</feature>
<dbReference type="Proteomes" id="UP001529510">
    <property type="component" value="Unassembled WGS sequence"/>
</dbReference>
<feature type="non-terminal residue" evidence="1">
    <location>
        <position position="50"/>
    </location>
</feature>